<organism evidence="1">
    <name type="scientific">Pseudomonas phage Touem01</name>
    <dbReference type="NCBI Taxonomy" id="3138548"/>
    <lineage>
        <taxon>Viruses</taxon>
    </lineage>
</organism>
<evidence type="ECO:0000313" key="1">
    <source>
        <dbReference type="EMBL" id="XAI70655.1"/>
    </source>
</evidence>
<protein>
    <submittedName>
        <fullName evidence="1">Uncharacterized protein</fullName>
    </submittedName>
</protein>
<sequence length="68" mass="7888">MATVEVSKETFFKVIGPLNVHPRSEPDHSRWEMLNNRQFVGRSEPGYKSAHGTPHRYWLEQSYTTTAP</sequence>
<accession>A0AAU6W1T5</accession>
<name>A0AAU6W1T5_9VIRU</name>
<gene>
    <name evidence="1" type="ORF">Touem01_00126</name>
</gene>
<reference evidence="1" key="1">
    <citation type="journal article" date="2024" name="J. Gen. Virol.">
        <title>Novel phages of Pseudomonas syringae unveil numerous potential auxiliary metabolic genes.</title>
        <authorList>
            <person name="Feltin C."/>
            <person name="Garneau J.R."/>
            <person name="Morris C.E."/>
            <person name="Berard A."/>
            <person name="Torres-Barcelo C."/>
        </authorList>
    </citation>
    <scope>NUCLEOTIDE SEQUENCE</scope>
</reference>
<proteinExistence type="predicted"/>
<dbReference type="EMBL" id="PP179325">
    <property type="protein sequence ID" value="XAI70655.1"/>
    <property type="molecule type" value="Genomic_DNA"/>
</dbReference>